<gene>
    <name evidence="2" type="ORF">GOBAR_AA06993</name>
</gene>
<keyword evidence="1" id="KW-0472">Membrane</keyword>
<feature type="transmembrane region" description="Helical" evidence="1">
    <location>
        <begin position="7"/>
        <end position="27"/>
    </location>
</feature>
<sequence length="171" mass="18875">MGWNRDLIDLLFIAADLLFIAADAILIQATRSCLYNRRVTNNPSCPKCNVGHKTVNHILRFCAKVRDVWHSSLVVSATCRVVKINVDAGFRLNQKTAAAGVVIRDENGKILGACYKIIYPILSVYAAEAVVDFSDISALTWSAKEIAKEFQAYAFHFIGESGNKTVHAMAQ</sequence>
<reference evidence="2 3" key="1">
    <citation type="submission" date="2015-01" db="EMBL/GenBank/DDBJ databases">
        <title>Genome of allotetraploid Gossypium barbadense reveals genomic plasticity and fiber elongation in cotton evolution.</title>
        <authorList>
            <person name="Chen X."/>
            <person name="Liu X."/>
            <person name="Zhao B."/>
            <person name="Zheng H."/>
            <person name="Hu Y."/>
            <person name="Lu G."/>
            <person name="Yang C."/>
            <person name="Chen J."/>
            <person name="Shan C."/>
            <person name="Zhang L."/>
            <person name="Zhou Y."/>
            <person name="Wang L."/>
            <person name="Guo W."/>
            <person name="Bai Y."/>
            <person name="Ruan J."/>
            <person name="Shangguan X."/>
            <person name="Mao Y."/>
            <person name="Jiang J."/>
            <person name="Zhu Y."/>
            <person name="Lei J."/>
            <person name="Kang H."/>
            <person name="Chen S."/>
            <person name="He X."/>
            <person name="Wang R."/>
            <person name="Wang Y."/>
            <person name="Chen J."/>
            <person name="Wang L."/>
            <person name="Yu S."/>
            <person name="Wang B."/>
            <person name="Wei J."/>
            <person name="Song S."/>
            <person name="Lu X."/>
            <person name="Gao Z."/>
            <person name="Gu W."/>
            <person name="Deng X."/>
            <person name="Ma D."/>
            <person name="Wang S."/>
            <person name="Liang W."/>
            <person name="Fang L."/>
            <person name="Cai C."/>
            <person name="Zhu X."/>
            <person name="Zhou B."/>
            <person name="Zhang Y."/>
            <person name="Chen Z."/>
            <person name="Xu S."/>
            <person name="Zhu R."/>
            <person name="Wang S."/>
            <person name="Zhang T."/>
            <person name="Zhao G."/>
        </authorList>
    </citation>
    <scope>NUCLEOTIDE SEQUENCE [LARGE SCALE GENOMIC DNA]</scope>
    <source>
        <strain evidence="3">cv. Xinhai21</strain>
        <tissue evidence="2">Leaf</tissue>
    </source>
</reference>
<evidence type="ECO:0000313" key="2">
    <source>
        <dbReference type="EMBL" id="PPS13594.1"/>
    </source>
</evidence>
<dbReference type="AlphaFoldDB" id="A0A2P5YDH9"/>
<accession>A0A2P5YDH9</accession>
<keyword evidence="1" id="KW-1133">Transmembrane helix</keyword>
<dbReference type="Proteomes" id="UP000239757">
    <property type="component" value="Unassembled WGS sequence"/>
</dbReference>
<dbReference type="EMBL" id="KZ663331">
    <property type="protein sequence ID" value="PPS13594.1"/>
    <property type="molecule type" value="Genomic_DNA"/>
</dbReference>
<evidence type="ECO:0008006" key="4">
    <source>
        <dbReference type="Google" id="ProtNLM"/>
    </source>
</evidence>
<keyword evidence="1" id="KW-0812">Transmembrane</keyword>
<name>A0A2P5YDH9_GOSBA</name>
<organism evidence="2 3">
    <name type="scientific">Gossypium barbadense</name>
    <name type="common">Sea Island cotton</name>
    <name type="synonym">Hibiscus barbadensis</name>
    <dbReference type="NCBI Taxonomy" id="3634"/>
    <lineage>
        <taxon>Eukaryota</taxon>
        <taxon>Viridiplantae</taxon>
        <taxon>Streptophyta</taxon>
        <taxon>Embryophyta</taxon>
        <taxon>Tracheophyta</taxon>
        <taxon>Spermatophyta</taxon>
        <taxon>Magnoliopsida</taxon>
        <taxon>eudicotyledons</taxon>
        <taxon>Gunneridae</taxon>
        <taxon>Pentapetalae</taxon>
        <taxon>rosids</taxon>
        <taxon>malvids</taxon>
        <taxon>Malvales</taxon>
        <taxon>Malvaceae</taxon>
        <taxon>Malvoideae</taxon>
        <taxon>Gossypium</taxon>
    </lineage>
</organism>
<evidence type="ECO:0000313" key="3">
    <source>
        <dbReference type="Proteomes" id="UP000239757"/>
    </source>
</evidence>
<dbReference type="OrthoDB" id="1001543at2759"/>
<proteinExistence type="predicted"/>
<protein>
    <recommendedName>
        <fullName evidence="4">RNase H type-1 domain-containing protein</fullName>
    </recommendedName>
</protein>
<evidence type="ECO:0000256" key="1">
    <source>
        <dbReference type="SAM" id="Phobius"/>
    </source>
</evidence>